<feature type="transmembrane region" description="Helical" evidence="1">
    <location>
        <begin position="12"/>
        <end position="29"/>
    </location>
</feature>
<sequence>MQEFLNWGRAWSNGFYLVINFITVTQYIVKPLTFM</sequence>
<dbReference type="Proteomes" id="UP000008144">
    <property type="component" value="Chromosome 5"/>
</dbReference>
<dbReference type="AlphaFoldDB" id="H2XQK7"/>
<proteinExistence type="predicted"/>
<dbReference type="HOGENOM" id="CLU_3368243_0_0_1"/>
<keyword evidence="1" id="KW-0812">Transmembrane</keyword>
<organism evidence="2 3">
    <name type="scientific">Ciona intestinalis</name>
    <name type="common">Transparent sea squirt</name>
    <name type="synonym">Ascidia intestinalis</name>
    <dbReference type="NCBI Taxonomy" id="7719"/>
    <lineage>
        <taxon>Eukaryota</taxon>
        <taxon>Metazoa</taxon>
        <taxon>Chordata</taxon>
        <taxon>Tunicata</taxon>
        <taxon>Ascidiacea</taxon>
        <taxon>Phlebobranchia</taxon>
        <taxon>Cionidae</taxon>
        <taxon>Ciona</taxon>
    </lineage>
</organism>
<reference evidence="2" key="4">
    <citation type="submission" date="2025-09" db="UniProtKB">
        <authorList>
            <consortium name="Ensembl"/>
        </authorList>
    </citation>
    <scope>IDENTIFICATION</scope>
</reference>
<keyword evidence="1" id="KW-0472">Membrane</keyword>
<dbReference type="InParanoid" id="H2XQK7"/>
<evidence type="ECO:0000256" key="1">
    <source>
        <dbReference type="SAM" id="Phobius"/>
    </source>
</evidence>
<keyword evidence="3" id="KW-1185">Reference proteome</keyword>
<keyword evidence="1" id="KW-1133">Transmembrane helix</keyword>
<reference evidence="3" key="1">
    <citation type="journal article" date="2002" name="Science">
        <title>The draft genome of Ciona intestinalis: insights into chordate and vertebrate origins.</title>
        <authorList>
            <person name="Dehal P."/>
            <person name="Satou Y."/>
            <person name="Campbell R.K."/>
            <person name="Chapman J."/>
            <person name="Degnan B."/>
            <person name="De Tomaso A."/>
            <person name="Davidson B."/>
            <person name="Di Gregorio A."/>
            <person name="Gelpke M."/>
            <person name="Goodstein D.M."/>
            <person name="Harafuji N."/>
            <person name="Hastings K.E."/>
            <person name="Ho I."/>
            <person name="Hotta K."/>
            <person name="Huang W."/>
            <person name="Kawashima T."/>
            <person name="Lemaire P."/>
            <person name="Martinez D."/>
            <person name="Meinertzhagen I.A."/>
            <person name="Necula S."/>
            <person name="Nonaka M."/>
            <person name="Putnam N."/>
            <person name="Rash S."/>
            <person name="Saiga H."/>
            <person name="Satake M."/>
            <person name="Terry A."/>
            <person name="Yamada L."/>
            <person name="Wang H.G."/>
            <person name="Awazu S."/>
            <person name="Azumi K."/>
            <person name="Boore J."/>
            <person name="Branno M."/>
            <person name="Chin-Bow S."/>
            <person name="DeSantis R."/>
            <person name="Doyle S."/>
            <person name="Francino P."/>
            <person name="Keys D.N."/>
            <person name="Haga S."/>
            <person name="Hayashi H."/>
            <person name="Hino K."/>
            <person name="Imai K.S."/>
            <person name="Inaba K."/>
            <person name="Kano S."/>
            <person name="Kobayashi K."/>
            <person name="Kobayashi M."/>
            <person name="Lee B.I."/>
            <person name="Makabe K.W."/>
            <person name="Manohar C."/>
            <person name="Matassi G."/>
            <person name="Medina M."/>
            <person name="Mochizuki Y."/>
            <person name="Mount S."/>
            <person name="Morishita T."/>
            <person name="Miura S."/>
            <person name="Nakayama A."/>
            <person name="Nishizaka S."/>
            <person name="Nomoto H."/>
            <person name="Ohta F."/>
            <person name="Oishi K."/>
            <person name="Rigoutsos I."/>
            <person name="Sano M."/>
            <person name="Sasaki A."/>
            <person name="Sasakura Y."/>
            <person name="Shoguchi E."/>
            <person name="Shin-i T."/>
            <person name="Spagnuolo A."/>
            <person name="Stainier D."/>
            <person name="Suzuki M.M."/>
            <person name="Tassy O."/>
            <person name="Takatori N."/>
            <person name="Tokuoka M."/>
            <person name="Yagi K."/>
            <person name="Yoshizaki F."/>
            <person name="Wada S."/>
            <person name="Zhang C."/>
            <person name="Hyatt P.D."/>
            <person name="Larimer F."/>
            <person name="Detter C."/>
            <person name="Doggett N."/>
            <person name="Glavina T."/>
            <person name="Hawkins T."/>
            <person name="Richardson P."/>
            <person name="Lucas S."/>
            <person name="Kohara Y."/>
            <person name="Levine M."/>
            <person name="Satoh N."/>
            <person name="Rokhsar D.S."/>
        </authorList>
    </citation>
    <scope>NUCLEOTIDE SEQUENCE [LARGE SCALE GENOMIC DNA]</scope>
</reference>
<evidence type="ECO:0000313" key="3">
    <source>
        <dbReference type="Proteomes" id="UP000008144"/>
    </source>
</evidence>
<dbReference type="EMBL" id="EAAA01002222">
    <property type="status" value="NOT_ANNOTATED_CDS"/>
    <property type="molecule type" value="Genomic_DNA"/>
</dbReference>
<dbReference type="EMBL" id="EAAA01002221">
    <property type="status" value="NOT_ANNOTATED_CDS"/>
    <property type="molecule type" value="Genomic_DNA"/>
</dbReference>
<evidence type="ECO:0000313" key="2">
    <source>
        <dbReference type="Ensembl" id="ENSCINP00000031941.1"/>
    </source>
</evidence>
<dbReference type="Ensembl" id="ENSCINT00000035047.1">
    <property type="protein sequence ID" value="ENSCINP00000031941.1"/>
    <property type="gene ID" value="ENSCING00000021382.1"/>
</dbReference>
<reference evidence="2" key="2">
    <citation type="journal article" date="2008" name="Genome Biol.">
        <title>Improved genome assembly and evidence-based global gene model set for the chordate Ciona intestinalis: new insight into intron and operon populations.</title>
        <authorList>
            <person name="Satou Y."/>
            <person name="Mineta K."/>
            <person name="Ogasawara M."/>
            <person name="Sasakura Y."/>
            <person name="Shoguchi E."/>
            <person name="Ueno K."/>
            <person name="Yamada L."/>
            <person name="Matsumoto J."/>
            <person name="Wasserscheid J."/>
            <person name="Dewar K."/>
            <person name="Wiley G.B."/>
            <person name="Macmil S.L."/>
            <person name="Roe B.A."/>
            <person name="Zeller R.W."/>
            <person name="Hastings K.E."/>
            <person name="Lemaire P."/>
            <person name="Lindquist E."/>
            <person name="Endo T."/>
            <person name="Hotta K."/>
            <person name="Inaba K."/>
        </authorList>
    </citation>
    <scope>NUCLEOTIDE SEQUENCE [LARGE SCALE GENOMIC DNA]</scope>
    <source>
        <strain evidence="2">wild type</strain>
    </source>
</reference>
<reference evidence="2" key="3">
    <citation type="submission" date="2025-08" db="UniProtKB">
        <authorList>
            <consortium name="Ensembl"/>
        </authorList>
    </citation>
    <scope>IDENTIFICATION</scope>
</reference>
<accession>H2XQK7</accession>
<protein>
    <submittedName>
        <fullName evidence="2">Uncharacterized protein</fullName>
    </submittedName>
</protein>
<name>H2XQK7_CIOIN</name>